<dbReference type="InterPro" id="IPR025497">
    <property type="entry name" value="PatA-like_N"/>
</dbReference>
<keyword evidence="1" id="KW-0812">Transmembrane</keyword>
<feature type="domain" description="PatA-like N-terminal" evidence="2">
    <location>
        <begin position="4"/>
        <end position="160"/>
    </location>
</feature>
<evidence type="ECO:0000313" key="4">
    <source>
        <dbReference type="Proteomes" id="UP000262325"/>
    </source>
</evidence>
<dbReference type="Pfam" id="PF14332">
    <property type="entry name" value="DUF4388"/>
    <property type="match status" value="1"/>
</dbReference>
<dbReference type="PANTHER" id="PTHR36304">
    <property type="entry name" value="DOMAIN GTPASE-ACTIVATING PROTEIN, PUTATIVE-RELATED-RELATED"/>
    <property type="match status" value="1"/>
</dbReference>
<feature type="transmembrane region" description="Helical" evidence="1">
    <location>
        <begin position="268"/>
        <end position="290"/>
    </location>
</feature>
<keyword evidence="1" id="KW-1133">Transmembrane helix</keyword>
<protein>
    <recommendedName>
        <fullName evidence="2">PatA-like N-terminal domain-containing protein</fullName>
    </recommendedName>
</protein>
<dbReference type="EMBL" id="DPPF01000208">
    <property type="protein sequence ID" value="HCW93952.1"/>
    <property type="molecule type" value="Genomic_DNA"/>
</dbReference>
<comment type="caution">
    <text evidence="3">The sequence shown here is derived from an EMBL/GenBank/DDBJ whole genome shotgun (WGS) entry which is preliminary data.</text>
</comment>
<accession>A0A3D5QFM4</accession>
<dbReference type="SUPFAM" id="SSF160246">
    <property type="entry name" value="EspE N-terminal domain-like"/>
    <property type="match status" value="1"/>
</dbReference>
<evidence type="ECO:0000313" key="3">
    <source>
        <dbReference type="EMBL" id="HCW93952.1"/>
    </source>
</evidence>
<reference evidence="3 4" key="1">
    <citation type="journal article" date="2018" name="Nat. Biotechnol.">
        <title>A standardized bacterial taxonomy based on genome phylogeny substantially revises the tree of life.</title>
        <authorList>
            <person name="Parks D.H."/>
            <person name="Chuvochina M."/>
            <person name="Waite D.W."/>
            <person name="Rinke C."/>
            <person name="Skarshewski A."/>
            <person name="Chaumeil P.A."/>
            <person name="Hugenholtz P."/>
        </authorList>
    </citation>
    <scope>NUCLEOTIDE SEQUENCE [LARGE SCALE GENOMIC DNA]</scope>
    <source>
        <strain evidence="3">UBA8672</strain>
    </source>
</reference>
<name>A0A3D5QFM4_FLESI</name>
<keyword evidence="1" id="KW-0472">Membrane</keyword>
<evidence type="ECO:0000256" key="1">
    <source>
        <dbReference type="SAM" id="Phobius"/>
    </source>
</evidence>
<evidence type="ECO:0000259" key="2">
    <source>
        <dbReference type="Pfam" id="PF14332"/>
    </source>
</evidence>
<sequence>MALKGSIKEFSLVDILQLLSQTSKSGILHITTESQHIKVFIKDGMLVEVKSDSDDFMIKIGNYLTSREFITKERLNELLSKQKKLPVRFGKLLVNEGILSNDELKNILTEITKENFAKVLSIDSGQYNFEQTIVEYNEDERELLDINNILLDVLKDIDELNIYKKKISSFLVKYYKTDTNKKIVVDNNISDEEPVIIADKTIKLNNDSYLVYNKINGSNSVADIIEQTILPEHFVLKVIYFLIKEKQIAPAQPEKLRTSLLSIKTIQITGLGLLFIAILTVLTMNISTLFSTKLFTFPTEEQRIPEKIYYEQLKEVNSLTYINGEIGIDQMNLNHKNYMRYFTIE</sequence>
<gene>
    <name evidence="3" type="ORF">DHM44_09755</name>
</gene>
<dbReference type="AlphaFoldDB" id="A0A3D5QFM4"/>
<dbReference type="InterPro" id="IPR037257">
    <property type="entry name" value="T2SS_E_N_sf"/>
</dbReference>
<proteinExistence type="predicted"/>
<organism evidence="3 4">
    <name type="scientific">Flexistipes sinusarabici</name>
    <dbReference type="NCBI Taxonomy" id="2352"/>
    <lineage>
        <taxon>Bacteria</taxon>
        <taxon>Pseudomonadati</taxon>
        <taxon>Deferribacterota</taxon>
        <taxon>Deferribacteres</taxon>
        <taxon>Deferribacterales</taxon>
        <taxon>Flexistipitaceae</taxon>
        <taxon>Flexistipes</taxon>
    </lineage>
</organism>
<dbReference type="PANTHER" id="PTHR36304:SF4">
    <property type="entry name" value="DUF4388 DOMAIN-CONTAINING PROTEIN"/>
    <property type="match status" value="1"/>
</dbReference>
<dbReference type="Proteomes" id="UP000262325">
    <property type="component" value="Unassembled WGS sequence"/>
</dbReference>